<sequence>MDELLKAILLAAVSDKAMKDMEQPVILAFEKEKGLVGKATTKIKGPRSCITAGCATLLTSAINTMHPECKAMQKKALEMIYTQVAENLELK</sequence>
<gene>
    <name evidence="1" type="ORF">10S8_39</name>
</gene>
<dbReference type="EMBL" id="MF417928">
    <property type="protein sequence ID" value="ASN71595.1"/>
    <property type="molecule type" value="Genomic_DNA"/>
</dbReference>
<proteinExistence type="predicted"/>
<protein>
    <submittedName>
        <fullName evidence="1">Uncharacterized protein</fullName>
    </submittedName>
</protein>
<organism evidence="1">
    <name type="scientific">uncultured Caudovirales phage</name>
    <dbReference type="NCBI Taxonomy" id="2100421"/>
    <lineage>
        <taxon>Viruses</taxon>
        <taxon>Duplodnaviria</taxon>
        <taxon>Heunggongvirae</taxon>
        <taxon>Uroviricota</taxon>
        <taxon>Caudoviricetes</taxon>
        <taxon>Peduoviridae</taxon>
        <taxon>Maltschvirus</taxon>
        <taxon>Maltschvirus maltsch</taxon>
    </lineage>
</organism>
<name>A0A2H4J8M2_9CAUD</name>
<accession>A0A2H4J8M2</accession>
<reference evidence="1" key="1">
    <citation type="submission" date="2017-06" db="EMBL/GenBank/DDBJ databases">
        <title>Novel phages from South African skin metaviromes.</title>
        <authorList>
            <person name="van Zyl L.J."/>
            <person name="Abrahams Y."/>
            <person name="Stander E.A."/>
            <person name="Kirby B.M."/>
            <person name="Clavaud C."/>
            <person name="Farcet C."/>
            <person name="Breton L."/>
            <person name="Trindade M.I."/>
        </authorList>
    </citation>
    <scope>NUCLEOTIDE SEQUENCE</scope>
</reference>
<evidence type="ECO:0000313" key="1">
    <source>
        <dbReference type="EMBL" id="ASN71595.1"/>
    </source>
</evidence>